<name>A0A1I7F2L4_9FIRM</name>
<feature type="transmembrane region" description="Helical" evidence="1">
    <location>
        <begin position="210"/>
        <end position="228"/>
    </location>
</feature>
<dbReference type="GeneID" id="78354181"/>
<dbReference type="Proteomes" id="UP000198817">
    <property type="component" value="Unassembled WGS sequence"/>
</dbReference>
<dbReference type="EMBL" id="FPBT01000001">
    <property type="protein sequence ID" value="SFU30481.1"/>
    <property type="molecule type" value="Genomic_DNA"/>
</dbReference>
<accession>A0A1I7F2L4</accession>
<evidence type="ECO:0000256" key="1">
    <source>
        <dbReference type="SAM" id="Phobius"/>
    </source>
</evidence>
<dbReference type="STRING" id="155865.SAMN05216515_10573"/>
<dbReference type="AlphaFoldDB" id="A0A1I7F2L4"/>
<gene>
    <name evidence="2" type="ORF">SAMN05216508_101219</name>
</gene>
<proteinExistence type="predicted"/>
<evidence type="ECO:0000313" key="2">
    <source>
        <dbReference type="EMBL" id="SFU30481.1"/>
    </source>
</evidence>
<dbReference type="RefSeq" id="WP_143004239.1">
    <property type="nucleotide sequence ID" value="NZ_CACVNK010000014.1"/>
</dbReference>
<organism evidence="2 3">
    <name type="scientific">Eubacterium pyruvativorans</name>
    <dbReference type="NCBI Taxonomy" id="155865"/>
    <lineage>
        <taxon>Bacteria</taxon>
        <taxon>Bacillati</taxon>
        <taxon>Bacillota</taxon>
        <taxon>Clostridia</taxon>
        <taxon>Eubacteriales</taxon>
        <taxon>Eubacteriaceae</taxon>
        <taxon>Eubacterium</taxon>
    </lineage>
</organism>
<dbReference type="OrthoDB" id="1767070at2"/>
<keyword evidence="1" id="KW-1133">Transmembrane helix</keyword>
<keyword evidence="3" id="KW-1185">Reference proteome</keyword>
<sequence>MRYRKQQSVSLRSRAASAVRRRTEGFRGFLGEEKVRRRAVLILAVCALLTAFQAGRGLGNGKKYIVNSSGSVTGLYRENTDRSSSFPLQLEIRGKDVRSRKDLTLTINGKRTEGEVRKENTEEQISREVSRVISGLEESRKKKILLPSSLGNGTKLIWRIHRDRSGLLFLLAGPFLIWLMYYDDRKKVQSREKSHREAVMRDLPGFNDQLLMLLNCGMIFSDALLRIAEGYRLRPDRGYFRELIIGIGQEAGAGNQSLVRVFCQRSAAAGIRELSRIAGFVADNQYRGVDLTGKLEMESAALWEKRKMMAEEKGKIAETKMTLPLAILLIALIVITAAPAILQVQGY</sequence>
<keyword evidence="1" id="KW-0472">Membrane</keyword>
<feature type="transmembrane region" description="Helical" evidence="1">
    <location>
        <begin position="165"/>
        <end position="182"/>
    </location>
</feature>
<keyword evidence="1" id="KW-0812">Transmembrane</keyword>
<feature type="transmembrane region" description="Helical" evidence="1">
    <location>
        <begin position="323"/>
        <end position="342"/>
    </location>
</feature>
<reference evidence="2 3" key="1">
    <citation type="submission" date="2016-10" db="EMBL/GenBank/DDBJ databases">
        <authorList>
            <person name="de Groot N.N."/>
        </authorList>
    </citation>
    <scope>NUCLEOTIDE SEQUENCE [LARGE SCALE GENOMIC DNA]</scope>
    <source>
        <strain evidence="2 3">KHGC13</strain>
    </source>
</reference>
<evidence type="ECO:0000313" key="3">
    <source>
        <dbReference type="Proteomes" id="UP000198817"/>
    </source>
</evidence>
<protein>
    <submittedName>
        <fullName evidence="2">Type II secretion system (T2SS), protein F</fullName>
    </submittedName>
</protein>